<name>A0A177M5I4_METMH</name>
<organism evidence="4 5">
    <name type="scientific">Methylomonas methanica</name>
    <dbReference type="NCBI Taxonomy" id="421"/>
    <lineage>
        <taxon>Bacteria</taxon>
        <taxon>Pseudomonadati</taxon>
        <taxon>Pseudomonadota</taxon>
        <taxon>Gammaproteobacteria</taxon>
        <taxon>Methylococcales</taxon>
        <taxon>Methylococcaceae</taxon>
        <taxon>Methylomonas</taxon>
    </lineage>
</organism>
<dbReference type="EMBL" id="LUUH01000074">
    <property type="protein sequence ID" value="OAI00901.1"/>
    <property type="molecule type" value="Genomic_DNA"/>
</dbReference>
<dbReference type="Proteomes" id="UP000077763">
    <property type="component" value="Unassembled WGS sequence"/>
</dbReference>
<evidence type="ECO:0000256" key="2">
    <source>
        <dbReference type="SAM" id="SignalP"/>
    </source>
</evidence>
<evidence type="ECO:0000313" key="5">
    <source>
        <dbReference type="Proteomes" id="UP000077763"/>
    </source>
</evidence>
<comment type="caution">
    <text evidence="4">The sequence shown here is derived from an EMBL/GenBank/DDBJ whole genome shotgun (WGS) entry which is preliminary data.</text>
</comment>
<reference evidence="4 5" key="1">
    <citation type="submission" date="2016-03" db="EMBL/GenBank/DDBJ databases">
        <authorList>
            <person name="Ploux O."/>
        </authorList>
    </citation>
    <scope>NUCLEOTIDE SEQUENCE [LARGE SCALE GENOMIC DNA]</scope>
    <source>
        <strain evidence="4 5">R-45371</strain>
    </source>
</reference>
<dbReference type="InterPro" id="IPR008258">
    <property type="entry name" value="Transglycosylase_SLT_dom_1"/>
</dbReference>
<feature type="domain" description="Transglycosylase SLT" evidence="3">
    <location>
        <begin position="89"/>
        <end position="182"/>
    </location>
</feature>
<comment type="similarity">
    <text evidence="1">Belongs to the transglycosylase Slt family.</text>
</comment>
<gene>
    <name evidence="4" type="ORF">A1353_19010</name>
</gene>
<dbReference type="SUPFAM" id="SSF53955">
    <property type="entry name" value="Lysozyme-like"/>
    <property type="match status" value="1"/>
</dbReference>
<protein>
    <recommendedName>
        <fullName evidence="3">Transglycosylase SLT domain-containing protein</fullName>
    </recommendedName>
</protein>
<evidence type="ECO:0000313" key="4">
    <source>
        <dbReference type="EMBL" id="OAI00901.1"/>
    </source>
</evidence>
<accession>A0A177M5I4</accession>
<keyword evidence="2" id="KW-0732">Signal</keyword>
<evidence type="ECO:0000259" key="3">
    <source>
        <dbReference type="Pfam" id="PF01464"/>
    </source>
</evidence>
<dbReference type="PANTHER" id="PTHR37423">
    <property type="entry name" value="SOLUBLE LYTIC MUREIN TRANSGLYCOSYLASE-RELATED"/>
    <property type="match status" value="1"/>
</dbReference>
<feature type="signal peptide" evidence="2">
    <location>
        <begin position="1"/>
        <end position="18"/>
    </location>
</feature>
<dbReference type="Gene3D" id="1.10.530.10">
    <property type="match status" value="1"/>
</dbReference>
<dbReference type="RefSeq" id="WP_064037735.1">
    <property type="nucleotide sequence ID" value="NZ_LUUH01000074.1"/>
</dbReference>
<dbReference type="PANTHER" id="PTHR37423:SF2">
    <property type="entry name" value="MEMBRANE-BOUND LYTIC MUREIN TRANSGLYCOSYLASE C"/>
    <property type="match status" value="1"/>
</dbReference>
<dbReference type="AlphaFoldDB" id="A0A177M5I4"/>
<dbReference type="Pfam" id="PF01464">
    <property type="entry name" value="SLT"/>
    <property type="match status" value="1"/>
</dbReference>
<dbReference type="InterPro" id="IPR023346">
    <property type="entry name" value="Lysozyme-like_dom_sf"/>
</dbReference>
<proteinExistence type="inferred from homology"/>
<evidence type="ECO:0000256" key="1">
    <source>
        <dbReference type="ARBA" id="ARBA00007734"/>
    </source>
</evidence>
<feature type="chain" id="PRO_5008067669" description="Transglycosylase SLT domain-containing protein" evidence="2">
    <location>
        <begin position="19"/>
        <end position="195"/>
    </location>
</feature>
<sequence length="195" mass="21775">MKRRYLAIAMLLTHTAYAAPNQEAVIRLQIASIDANVADTVRQSAIINGDEQQWVDQMDRALVKQMAGNKGLAERLHNPRLRRELLQTIHYEAKRAGLEPDLVLSVIRGESNFRKYAISSAGARGYMQVMPFWAGIVGAESADLFNVRTNLRLGAAILRSYLDKESGNVSRALARYNGSTGSQTYPNYIYASWVN</sequence>